<gene>
    <name evidence="2" type="ORF">SAMN05444320_11512</name>
</gene>
<protein>
    <submittedName>
        <fullName evidence="2">Uncharacterized protein</fullName>
    </submittedName>
</protein>
<feature type="compositionally biased region" description="Basic and acidic residues" evidence="1">
    <location>
        <begin position="47"/>
        <end position="60"/>
    </location>
</feature>
<evidence type="ECO:0000313" key="2">
    <source>
        <dbReference type="EMBL" id="SHG85230.1"/>
    </source>
</evidence>
<feature type="compositionally biased region" description="Basic and acidic residues" evidence="1">
    <location>
        <begin position="1"/>
        <end position="14"/>
    </location>
</feature>
<dbReference type="Gene3D" id="3.40.50.620">
    <property type="entry name" value="HUPs"/>
    <property type="match status" value="1"/>
</dbReference>
<dbReference type="InterPro" id="IPR014729">
    <property type="entry name" value="Rossmann-like_a/b/a_fold"/>
</dbReference>
<feature type="region of interest" description="Disordered" evidence="1">
    <location>
        <begin position="381"/>
        <end position="408"/>
    </location>
</feature>
<evidence type="ECO:0000313" key="3">
    <source>
        <dbReference type="Proteomes" id="UP000184501"/>
    </source>
</evidence>
<proteinExistence type="predicted"/>
<feature type="region of interest" description="Disordered" evidence="1">
    <location>
        <begin position="1"/>
        <end position="167"/>
    </location>
</feature>
<reference evidence="2 3" key="1">
    <citation type="submission" date="2016-11" db="EMBL/GenBank/DDBJ databases">
        <authorList>
            <person name="Jaros S."/>
            <person name="Januszkiewicz K."/>
            <person name="Wedrychowicz H."/>
        </authorList>
    </citation>
    <scope>NUCLEOTIDE SEQUENCE [LARGE SCALE GENOMIC DNA]</scope>
    <source>
        <strain evidence="2 3">DSM 44523</strain>
    </source>
</reference>
<feature type="region of interest" description="Disordered" evidence="1">
    <location>
        <begin position="237"/>
        <end position="257"/>
    </location>
</feature>
<keyword evidence="3" id="KW-1185">Reference proteome</keyword>
<feature type="compositionally biased region" description="Basic residues" evidence="1">
    <location>
        <begin position="399"/>
        <end position="408"/>
    </location>
</feature>
<organism evidence="2 3">
    <name type="scientific">Streptoalloteichus hindustanus</name>
    <dbReference type="NCBI Taxonomy" id="2017"/>
    <lineage>
        <taxon>Bacteria</taxon>
        <taxon>Bacillati</taxon>
        <taxon>Actinomycetota</taxon>
        <taxon>Actinomycetes</taxon>
        <taxon>Pseudonocardiales</taxon>
        <taxon>Pseudonocardiaceae</taxon>
        <taxon>Streptoalloteichus</taxon>
    </lineage>
</organism>
<feature type="compositionally biased region" description="Basic residues" evidence="1">
    <location>
        <begin position="107"/>
        <end position="117"/>
    </location>
</feature>
<feature type="compositionally biased region" description="Low complexity" evidence="1">
    <location>
        <begin position="84"/>
        <end position="93"/>
    </location>
</feature>
<feature type="compositionally biased region" description="Basic and acidic residues" evidence="1">
    <location>
        <begin position="73"/>
        <end position="83"/>
    </location>
</feature>
<dbReference type="AlphaFoldDB" id="A0A1M5N6N0"/>
<evidence type="ECO:0000256" key="1">
    <source>
        <dbReference type="SAM" id="MobiDB-lite"/>
    </source>
</evidence>
<dbReference type="Proteomes" id="UP000184501">
    <property type="component" value="Unassembled WGS sequence"/>
</dbReference>
<dbReference type="EMBL" id="FQVN01000015">
    <property type="protein sequence ID" value="SHG85230.1"/>
    <property type="molecule type" value="Genomic_DNA"/>
</dbReference>
<sequence>MAGRGESGRDRARQDGSVVCRAGRDGGVGRRTARRSRHAMATGPLSRRADHPQRPRHTDRSGTALGARGAGRPRPDHPTRADRAPNPGRAPAARGHHRHQGSGALRRGLHLQPRRSRPAPPRPDPRHGSGRRIPGVEERHAGRRPRRTAVAGPLPRRTDHHQCPRSPCHAGNRLLVNSADACQTEDPGLVVCTEVSAREAAACPVVVVWFADDVVGTALQRRRAARWCWASTRRRRATRPPDTPARWRTTSSATSWHRAARDNQLAQAEQETQERIAPWRPRFPREVFAQFTFNVIGNNSPAPPDDPPVLEIDSLATSDTATTIAFDTTTRHTCPLHSLHTLHSPLDIDSLHHLIAPGPARDNQLAQAEQEVREQVAPAWRRFPGRRSCDSPTMSPGTTRRHHRTTPW</sequence>
<name>A0A1M5N6N0_STRHI</name>
<accession>A0A1M5N6N0</accession>